<keyword evidence="7" id="KW-0119">Carbohydrate metabolism</keyword>
<dbReference type="PANTHER" id="PTHR30246:SF1">
    <property type="entry name" value="2-DEHYDRO-3-DEOXY-6-PHOSPHOGALACTONATE ALDOLASE-RELATED"/>
    <property type="match status" value="1"/>
</dbReference>
<dbReference type="Pfam" id="PF01081">
    <property type="entry name" value="Aldolase"/>
    <property type="match status" value="1"/>
</dbReference>
<accession>A6W9X8</accession>
<dbReference type="SUPFAM" id="SSF51569">
    <property type="entry name" value="Aldolase"/>
    <property type="match status" value="1"/>
</dbReference>
<dbReference type="InterPro" id="IPR013785">
    <property type="entry name" value="Aldolase_TIM"/>
</dbReference>
<dbReference type="KEGG" id="kra:Krad_2133"/>
<evidence type="ECO:0000313" key="8">
    <source>
        <dbReference type="EMBL" id="ABS03617.1"/>
    </source>
</evidence>
<dbReference type="AlphaFoldDB" id="A6W9X8"/>
<keyword evidence="6" id="KW-0456">Lyase</keyword>
<dbReference type="STRING" id="266940.Krad_2133"/>
<dbReference type="GO" id="GO:0008675">
    <property type="term" value="F:2-dehydro-3-deoxy-phosphogluconate aldolase activity"/>
    <property type="evidence" value="ECO:0007669"/>
    <property type="project" value="UniProtKB-EC"/>
</dbReference>
<dbReference type="PROSITE" id="PS00159">
    <property type="entry name" value="ALDOLASE_KDPG_KHG_1"/>
    <property type="match status" value="1"/>
</dbReference>
<evidence type="ECO:0000256" key="3">
    <source>
        <dbReference type="ARBA" id="ARBA00006906"/>
    </source>
</evidence>
<dbReference type="HOGENOM" id="CLU_077795_1_1_11"/>
<dbReference type="eggNOG" id="COG0800">
    <property type="taxonomic scope" value="Bacteria"/>
</dbReference>
<name>A6W9X8_KINRD</name>
<proteinExistence type="inferred from homology"/>
<sequence>MVPVVVLDRADQALPLARALLAGGIDVIEVTLRTAAGLPGIEALAGLDEMLVGAGSVVTPEHVDAVVDAGAEFVVSPGTSAAVLQQSAQRGVPAVPGTSSASDLMVCAAADVTEVKVFPAALLGGPAHIAALAAPFPQMRFMPSGGVSAATMNDYLALSCVPAISGSWMVAPQLLREERWHDVTTLATEAVQGARVALGA</sequence>
<comment type="catalytic activity">
    <reaction evidence="1">
        <text>2-dehydro-3-deoxy-6-phospho-D-gluconate = D-glyceraldehyde 3-phosphate + pyruvate</text>
        <dbReference type="Rhea" id="RHEA:17089"/>
        <dbReference type="ChEBI" id="CHEBI:15361"/>
        <dbReference type="ChEBI" id="CHEBI:57569"/>
        <dbReference type="ChEBI" id="CHEBI:59776"/>
        <dbReference type="EC" id="4.1.2.14"/>
    </reaction>
</comment>
<dbReference type="InterPro" id="IPR031337">
    <property type="entry name" value="KDPG/KHG_AS_1"/>
</dbReference>
<comment type="similarity">
    <text evidence="3">Belongs to the KHG/KDPG aldolase family.</text>
</comment>
<evidence type="ECO:0000256" key="5">
    <source>
        <dbReference type="ARBA" id="ARBA00013063"/>
    </source>
</evidence>
<dbReference type="Proteomes" id="UP000001116">
    <property type="component" value="Chromosome"/>
</dbReference>
<evidence type="ECO:0000256" key="7">
    <source>
        <dbReference type="ARBA" id="ARBA00023277"/>
    </source>
</evidence>
<evidence type="ECO:0000256" key="6">
    <source>
        <dbReference type="ARBA" id="ARBA00023239"/>
    </source>
</evidence>
<keyword evidence="9" id="KW-1185">Reference proteome</keyword>
<evidence type="ECO:0000256" key="2">
    <source>
        <dbReference type="ARBA" id="ARBA00004736"/>
    </source>
</evidence>
<evidence type="ECO:0000256" key="4">
    <source>
        <dbReference type="ARBA" id="ARBA00011233"/>
    </source>
</evidence>
<dbReference type="Gene3D" id="3.20.20.70">
    <property type="entry name" value="Aldolase class I"/>
    <property type="match status" value="1"/>
</dbReference>
<protein>
    <recommendedName>
        <fullName evidence="5">2-dehydro-3-deoxy-phosphogluconate aldolase</fullName>
        <ecNumber evidence="5">4.1.2.14</ecNumber>
    </recommendedName>
</protein>
<organism evidence="8 9">
    <name type="scientific">Kineococcus radiotolerans (strain ATCC BAA-149 / DSM 14245 / SRS30216)</name>
    <dbReference type="NCBI Taxonomy" id="266940"/>
    <lineage>
        <taxon>Bacteria</taxon>
        <taxon>Bacillati</taxon>
        <taxon>Actinomycetota</taxon>
        <taxon>Actinomycetes</taxon>
        <taxon>Kineosporiales</taxon>
        <taxon>Kineosporiaceae</taxon>
        <taxon>Kineococcus</taxon>
    </lineage>
</organism>
<comment type="subunit">
    <text evidence="4">Homotrimer.</text>
</comment>
<comment type="pathway">
    <text evidence="2">Carbohydrate acid metabolism; 2-dehydro-3-deoxy-D-gluconate degradation; D-glyceraldehyde 3-phosphate and pyruvate from 2-dehydro-3-deoxy-D-gluconate: step 2/2.</text>
</comment>
<dbReference type="EMBL" id="CP000750">
    <property type="protein sequence ID" value="ABS03617.1"/>
    <property type="molecule type" value="Genomic_DNA"/>
</dbReference>
<dbReference type="CDD" id="cd00452">
    <property type="entry name" value="KDPG_aldolase"/>
    <property type="match status" value="1"/>
</dbReference>
<dbReference type="InterPro" id="IPR000887">
    <property type="entry name" value="Aldlse_KDPG_KHG"/>
</dbReference>
<dbReference type="NCBIfam" id="TIGR01182">
    <property type="entry name" value="eda"/>
    <property type="match status" value="1"/>
</dbReference>
<reference evidence="9" key="1">
    <citation type="journal article" date="2008" name="PLoS ONE">
        <title>Survival in nuclear waste, extreme resistance, and potential applications gleaned from the genome sequence of Kineococcus radiotolerans SRS30216.</title>
        <authorList>
            <person name="Bagwell C.E."/>
            <person name="Bhat S."/>
            <person name="Hawkins G.M."/>
            <person name="Smith B.W."/>
            <person name="Biswas T."/>
            <person name="Hoover T.R."/>
            <person name="Saunders E."/>
            <person name="Han C.S."/>
            <person name="Tsodikov O.V."/>
            <person name="Shimkets L.J."/>
        </authorList>
    </citation>
    <scope>NUCLEOTIDE SEQUENCE [LARGE SCALE GENOMIC DNA]</scope>
    <source>
        <strain evidence="9">ATCC BAA-149 / DSM 14245 / SRS30216</strain>
    </source>
</reference>
<gene>
    <name evidence="8" type="ordered locus">Krad_2133</name>
</gene>
<evidence type="ECO:0000313" key="9">
    <source>
        <dbReference type="Proteomes" id="UP000001116"/>
    </source>
</evidence>
<evidence type="ECO:0000256" key="1">
    <source>
        <dbReference type="ARBA" id="ARBA00000654"/>
    </source>
</evidence>
<dbReference type="PANTHER" id="PTHR30246">
    <property type="entry name" value="2-KETO-3-DEOXY-6-PHOSPHOGLUCONATE ALDOLASE"/>
    <property type="match status" value="1"/>
</dbReference>
<dbReference type="EC" id="4.1.2.14" evidence="5"/>